<sequence length="393" mass="43588">MNACPDTLRGKIVPLLGMIATCLFACRTSKNGIATKKITAADTVWHSTRMAAFAEQVETLRQRYHIPGLSVGIVNAGQLAWKTGLGYANITTKSVPDENTVYQVASVTKTFGSIILLQQVEAGKVSLDDPISKYGINLGARWGSDPRIKLKHLLTHTAMGNTLNSFKPGYVFRYNGAWYNQLQKPIEKASGHTFGELLMQQVIRPLGLKNTVPSTDDSASFALTGYDKDSFLHKVARPYDWKQGQLVPVTFNYGFGPAAGLMSTVADLAVYSTAIDQGKFLGDSTWRMAFTQYVTPKGKKIQYGLGWFVGKYKGVKVVWHTGWWTGYSALFVKVPEKDLAFIVLANSQDLSRPFYHIISPMPMLTMFNPFRNNLNRHISASGFAKTFLDLFLD</sequence>
<organism evidence="2 3">
    <name type="scientific">Chitinophaga eiseniae</name>
    <dbReference type="NCBI Taxonomy" id="634771"/>
    <lineage>
        <taxon>Bacteria</taxon>
        <taxon>Pseudomonadati</taxon>
        <taxon>Bacteroidota</taxon>
        <taxon>Chitinophagia</taxon>
        <taxon>Chitinophagales</taxon>
        <taxon>Chitinophagaceae</taxon>
        <taxon>Chitinophaga</taxon>
    </lineage>
</organism>
<dbReference type="InterPro" id="IPR001466">
    <property type="entry name" value="Beta-lactam-related"/>
</dbReference>
<proteinExistence type="predicted"/>
<protein>
    <submittedName>
        <fullName evidence="2">Beta-lactamase family protein</fullName>
    </submittedName>
</protein>
<evidence type="ECO:0000313" key="2">
    <source>
        <dbReference type="EMBL" id="NLR78291.1"/>
    </source>
</evidence>
<evidence type="ECO:0000259" key="1">
    <source>
        <dbReference type="Pfam" id="PF00144"/>
    </source>
</evidence>
<dbReference type="EMBL" id="JABAHZ010000001">
    <property type="protein sequence ID" value="NLR78291.1"/>
    <property type="molecule type" value="Genomic_DNA"/>
</dbReference>
<dbReference type="RefSeq" id="WP_168737635.1">
    <property type="nucleotide sequence ID" value="NZ_JABAHZ010000001.1"/>
</dbReference>
<comment type="caution">
    <text evidence="2">The sequence shown here is derived from an EMBL/GenBank/DDBJ whole genome shotgun (WGS) entry which is preliminary data.</text>
</comment>
<dbReference type="AlphaFoldDB" id="A0A847S917"/>
<dbReference type="PANTHER" id="PTHR46825">
    <property type="entry name" value="D-ALANYL-D-ALANINE-CARBOXYPEPTIDASE/ENDOPEPTIDASE AMPH"/>
    <property type="match status" value="1"/>
</dbReference>
<dbReference type="InterPro" id="IPR012338">
    <property type="entry name" value="Beta-lactam/transpept-like"/>
</dbReference>
<reference evidence="2 3" key="1">
    <citation type="submission" date="2020-04" db="EMBL/GenBank/DDBJ databases">
        <authorList>
            <person name="Yin C."/>
        </authorList>
    </citation>
    <scope>NUCLEOTIDE SEQUENCE [LARGE SCALE GENOMIC DNA]</scope>
    <source>
        <strain evidence="2 3">Ak56</strain>
    </source>
</reference>
<dbReference type="SUPFAM" id="SSF56601">
    <property type="entry name" value="beta-lactamase/transpeptidase-like"/>
    <property type="match status" value="1"/>
</dbReference>
<dbReference type="InterPro" id="IPR050491">
    <property type="entry name" value="AmpC-like"/>
</dbReference>
<accession>A0A847S917</accession>
<dbReference type="Gene3D" id="3.40.710.10">
    <property type="entry name" value="DD-peptidase/beta-lactamase superfamily"/>
    <property type="match status" value="2"/>
</dbReference>
<dbReference type="Pfam" id="PF00144">
    <property type="entry name" value="Beta-lactamase"/>
    <property type="match status" value="1"/>
</dbReference>
<dbReference type="Proteomes" id="UP000552864">
    <property type="component" value="Unassembled WGS sequence"/>
</dbReference>
<dbReference type="PANTHER" id="PTHR46825:SF9">
    <property type="entry name" value="BETA-LACTAMASE-RELATED DOMAIN-CONTAINING PROTEIN"/>
    <property type="match status" value="1"/>
</dbReference>
<feature type="domain" description="Beta-lactamase-related" evidence="1">
    <location>
        <begin position="54"/>
        <end position="349"/>
    </location>
</feature>
<evidence type="ECO:0000313" key="3">
    <source>
        <dbReference type="Proteomes" id="UP000552864"/>
    </source>
</evidence>
<keyword evidence="3" id="KW-1185">Reference proteome</keyword>
<gene>
    <name evidence="2" type="ORF">HGH91_06625</name>
</gene>
<name>A0A847S917_9BACT</name>